<protein>
    <submittedName>
        <fullName evidence="1">Uncharacterized protein</fullName>
    </submittedName>
</protein>
<comment type="caution">
    <text evidence="1">The sequence shown here is derived from an EMBL/GenBank/DDBJ whole genome shotgun (WGS) entry which is preliminary data.</text>
</comment>
<evidence type="ECO:0000313" key="2">
    <source>
        <dbReference type="Proteomes" id="UP001567538"/>
    </source>
</evidence>
<name>A0ABD1GIB2_SALDI</name>
<evidence type="ECO:0000313" key="1">
    <source>
        <dbReference type="EMBL" id="KAL1543867.1"/>
    </source>
</evidence>
<dbReference type="EMBL" id="JBEAFC010000008">
    <property type="protein sequence ID" value="KAL1543867.1"/>
    <property type="molecule type" value="Genomic_DNA"/>
</dbReference>
<organism evidence="1 2">
    <name type="scientific">Salvia divinorum</name>
    <name type="common">Maria pastora</name>
    <name type="synonym">Diviner's sage</name>
    <dbReference type="NCBI Taxonomy" id="28513"/>
    <lineage>
        <taxon>Eukaryota</taxon>
        <taxon>Viridiplantae</taxon>
        <taxon>Streptophyta</taxon>
        <taxon>Embryophyta</taxon>
        <taxon>Tracheophyta</taxon>
        <taxon>Spermatophyta</taxon>
        <taxon>Magnoliopsida</taxon>
        <taxon>eudicotyledons</taxon>
        <taxon>Gunneridae</taxon>
        <taxon>Pentapetalae</taxon>
        <taxon>asterids</taxon>
        <taxon>lamiids</taxon>
        <taxon>Lamiales</taxon>
        <taxon>Lamiaceae</taxon>
        <taxon>Nepetoideae</taxon>
        <taxon>Mentheae</taxon>
        <taxon>Salviinae</taxon>
        <taxon>Salvia</taxon>
        <taxon>Salvia subgen. Calosphace</taxon>
    </lineage>
</organism>
<dbReference type="Proteomes" id="UP001567538">
    <property type="component" value="Unassembled WGS sequence"/>
</dbReference>
<reference evidence="1 2" key="1">
    <citation type="submission" date="2024-06" db="EMBL/GenBank/DDBJ databases">
        <title>A chromosome level genome sequence of Diviner's sage (Salvia divinorum).</title>
        <authorList>
            <person name="Ford S.A."/>
            <person name="Ro D.-K."/>
            <person name="Ness R.W."/>
            <person name="Phillips M.A."/>
        </authorList>
    </citation>
    <scope>NUCLEOTIDE SEQUENCE [LARGE SCALE GENOMIC DNA]</scope>
    <source>
        <strain evidence="1">SAF-2024a</strain>
        <tissue evidence="1">Leaf</tissue>
    </source>
</reference>
<keyword evidence="2" id="KW-1185">Reference proteome</keyword>
<accession>A0ABD1GIB2</accession>
<dbReference type="AlphaFoldDB" id="A0ABD1GIB2"/>
<sequence>MTVWRDLLARCSTKCTCSKITRGKLKPHHFLHAIASTLHCIGLNGLNVPDASLVPVKCTQDVLGATAFVYLIERCFEMLPKLLTKDIFLCVKM</sequence>
<proteinExistence type="predicted"/>
<gene>
    <name evidence="1" type="ORF">AAHA92_20786</name>
</gene>